<dbReference type="EMBL" id="MSFK01000022">
    <property type="protein sequence ID" value="PWY80286.1"/>
    <property type="molecule type" value="Genomic_DNA"/>
</dbReference>
<dbReference type="Proteomes" id="UP000246702">
    <property type="component" value="Unassembled WGS sequence"/>
</dbReference>
<reference evidence="1 2" key="1">
    <citation type="submission" date="2016-12" db="EMBL/GenBank/DDBJ databases">
        <title>The genomes of Aspergillus section Nigri reveals drivers in fungal speciation.</title>
        <authorList>
            <consortium name="DOE Joint Genome Institute"/>
            <person name="Vesth T.C."/>
            <person name="Nybo J."/>
            <person name="Theobald S."/>
            <person name="Brandl J."/>
            <person name="Frisvad J.C."/>
            <person name="Nielsen K.F."/>
            <person name="Lyhne E.K."/>
            <person name="Kogle M.E."/>
            <person name="Kuo A."/>
            <person name="Riley R."/>
            <person name="Clum A."/>
            <person name="Nolan M."/>
            <person name="Lipzen A."/>
            <person name="Salamov A."/>
            <person name="Henrissat B."/>
            <person name="Wiebenga A."/>
            <person name="De Vries R.P."/>
            <person name="Grigoriev I.V."/>
            <person name="Mortensen U.H."/>
            <person name="Andersen M.R."/>
            <person name="Baker S.E."/>
        </authorList>
    </citation>
    <scope>NUCLEOTIDE SEQUENCE [LARGE SCALE GENOMIC DNA]</scope>
    <source>
        <strain evidence="1 2">CBS 115572</strain>
    </source>
</reference>
<dbReference type="RefSeq" id="XP_025465145.1">
    <property type="nucleotide sequence ID" value="XM_025605839.1"/>
</dbReference>
<sequence>MPSRLGRIESWVRFPPVPFCGCQAMQANNDATRRESDALACTDRRVFASGTSEYEAGVIPANPTIRNWTATNLQLKRRAKKLLMVLLIRQNSRPCNPSVYRDLEHLRHSLRSITRRGNRQLGIRSCPSSLCTTLSMTQAHFQAQSHPWLLRSVRLTFFG</sequence>
<evidence type="ECO:0000313" key="2">
    <source>
        <dbReference type="Proteomes" id="UP000246702"/>
    </source>
</evidence>
<dbReference type="AlphaFoldDB" id="A0A317W0W5"/>
<keyword evidence="2" id="KW-1185">Reference proteome</keyword>
<organism evidence="1 2">
    <name type="scientific">Aspergillus sclerotioniger CBS 115572</name>
    <dbReference type="NCBI Taxonomy" id="1450535"/>
    <lineage>
        <taxon>Eukaryota</taxon>
        <taxon>Fungi</taxon>
        <taxon>Dikarya</taxon>
        <taxon>Ascomycota</taxon>
        <taxon>Pezizomycotina</taxon>
        <taxon>Eurotiomycetes</taxon>
        <taxon>Eurotiomycetidae</taxon>
        <taxon>Eurotiales</taxon>
        <taxon>Aspergillaceae</taxon>
        <taxon>Aspergillus</taxon>
        <taxon>Aspergillus subgen. Circumdati</taxon>
    </lineage>
</organism>
<comment type="caution">
    <text evidence="1">The sequence shown here is derived from an EMBL/GenBank/DDBJ whole genome shotgun (WGS) entry which is preliminary data.</text>
</comment>
<proteinExistence type="predicted"/>
<name>A0A317W0W5_9EURO</name>
<evidence type="ECO:0000313" key="1">
    <source>
        <dbReference type="EMBL" id="PWY80286.1"/>
    </source>
</evidence>
<protein>
    <submittedName>
        <fullName evidence="1">Uncharacterized protein</fullName>
    </submittedName>
</protein>
<dbReference type="GeneID" id="37107982"/>
<accession>A0A317W0W5</accession>
<gene>
    <name evidence="1" type="ORF">BO94DRAFT_155128</name>
</gene>